<dbReference type="Gramene" id="TVU20415">
    <property type="protein sequence ID" value="TVU20415"/>
    <property type="gene ID" value="EJB05_36623"/>
</dbReference>
<sequence length="262" mass="29821">MLMDCPKLGCYSYLCFHHVAWRLSCHLDQLYLRRSEIRIQNQTLTKWKQDCRSNSMTCTSLHMNTFSAGKRGNGARRDHMARGQSFSLHACGTSVLANAPERRLHGDVWDRTGKCSVNHSEEKRRRTGRKFGRHVGAPQNRASVFCCYRKDQSCINAGTLEYALLCGKAMFSEFKGTQDNEVSKNRFQISIWCKVLLAGSTSAASGRETDTITETHDRYIHQLCTTALLLRLARLVIVLVSYYSGRSRCLLENVSHVLETLF</sequence>
<proteinExistence type="predicted"/>
<reference evidence="1 2" key="1">
    <citation type="journal article" date="2019" name="Sci. Rep.">
        <title>A high-quality genome of Eragrostis curvula grass provides insights into Poaceae evolution and supports new strategies to enhance forage quality.</title>
        <authorList>
            <person name="Carballo J."/>
            <person name="Santos B.A.C.M."/>
            <person name="Zappacosta D."/>
            <person name="Garbus I."/>
            <person name="Selva J.P."/>
            <person name="Gallo C.A."/>
            <person name="Diaz A."/>
            <person name="Albertini E."/>
            <person name="Caccamo M."/>
            <person name="Echenique V."/>
        </authorList>
    </citation>
    <scope>NUCLEOTIDE SEQUENCE [LARGE SCALE GENOMIC DNA]</scope>
    <source>
        <strain evidence="2">cv. Victoria</strain>
        <tissue evidence="1">Leaf</tissue>
    </source>
</reference>
<dbReference type="Proteomes" id="UP000324897">
    <property type="component" value="Chromosome 7"/>
</dbReference>
<evidence type="ECO:0000313" key="1">
    <source>
        <dbReference type="EMBL" id="TVU20415.1"/>
    </source>
</evidence>
<accession>A0A5J9U9V1</accession>
<evidence type="ECO:0000313" key="2">
    <source>
        <dbReference type="Proteomes" id="UP000324897"/>
    </source>
</evidence>
<dbReference type="EMBL" id="RWGY01000029">
    <property type="protein sequence ID" value="TVU20415.1"/>
    <property type="molecule type" value="Genomic_DNA"/>
</dbReference>
<comment type="caution">
    <text evidence="1">The sequence shown here is derived from an EMBL/GenBank/DDBJ whole genome shotgun (WGS) entry which is preliminary data.</text>
</comment>
<name>A0A5J9U9V1_9POAL</name>
<keyword evidence="2" id="KW-1185">Reference proteome</keyword>
<gene>
    <name evidence="1" type="ORF">EJB05_36623</name>
</gene>
<dbReference type="AlphaFoldDB" id="A0A5J9U9V1"/>
<organism evidence="1 2">
    <name type="scientific">Eragrostis curvula</name>
    <name type="common">weeping love grass</name>
    <dbReference type="NCBI Taxonomy" id="38414"/>
    <lineage>
        <taxon>Eukaryota</taxon>
        <taxon>Viridiplantae</taxon>
        <taxon>Streptophyta</taxon>
        <taxon>Embryophyta</taxon>
        <taxon>Tracheophyta</taxon>
        <taxon>Spermatophyta</taxon>
        <taxon>Magnoliopsida</taxon>
        <taxon>Liliopsida</taxon>
        <taxon>Poales</taxon>
        <taxon>Poaceae</taxon>
        <taxon>PACMAD clade</taxon>
        <taxon>Chloridoideae</taxon>
        <taxon>Eragrostideae</taxon>
        <taxon>Eragrostidinae</taxon>
        <taxon>Eragrostis</taxon>
    </lineage>
</organism>
<protein>
    <submittedName>
        <fullName evidence="1">Uncharacterized protein</fullName>
    </submittedName>
</protein>